<evidence type="ECO:0000313" key="2">
    <source>
        <dbReference type="Proteomes" id="UP000547976"/>
    </source>
</evidence>
<protein>
    <submittedName>
        <fullName evidence="1">Uncharacterized protein</fullName>
    </submittedName>
</protein>
<dbReference type="EMBL" id="JAAOAV010000028">
    <property type="protein sequence ID" value="KAF5610283.1"/>
    <property type="molecule type" value="Genomic_DNA"/>
</dbReference>
<dbReference type="Proteomes" id="UP000547976">
    <property type="component" value="Unassembled WGS sequence"/>
</dbReference>
<evidence type="ECO:0000313" key="1">
    <source>
        <dbReference type="EMBL" id="KAF5610283.1"/>
    </source>
</evidence>
<dbReference type="RefSeq" id="XP_036541160.1">
    <property type="nucleotide sequence ID" value="XM_036681053.1"/>
</dbReference>
<accession>A0A8H5QA84</accession>
<dbReference type="AlphaFoldDB" id="A0A8H5QA84"/>
<reference evidence="1 2" key="1">
    <citation type="submission" date="2020-05" db="EMBL/GenBank/DDBJ databases">
        <title>Identification and distribution of gene clusters putatively required for synthesis of sphingolipid metabolism inhibitors in phylogenetically diverse species of the filamentous fungus Fusarium.</title>
        <authorList>
            <person name="Kim H.-S."/>
            <person name="Busman M."/>
            <person name="Brown D.W."/>
            <person name="Divon H."/>
            <person name="Uhlig S."/>
            <person name="Proctor R.H."/>
        </authorList>
    </citation>
    <scope>NUCLEOTIDE SEQUENCE [LARGE SCALE GENOMIC DNA]</scope>
    <source>
        <strain evidence="1 2">NRRL 66333</strain>
    </source>
</reference>
<keyword evidence="2" id="KW-1185">Reference proteome</keyword>
<name>A0A8H5QA84_GIBSU</name>
<comment type="caution">
    <text evidence="1">The sequence shown here is derived from an EMBL/GenBank/DDBJ whole genome shotgun (WGS) entry which is preliminary data.</text>
</comment>
<organism evidence="1 2">
    <name type="scientific">Gibberella subglutinans</name>
    <name type="common">Fusarium subglutinans</name>
    <dbReference type="NCBI Taxonomy" id="42677"/>
    <lineage>
        <taxon>Eukaryota</taxon>
        <taxon>Fungi</taxon>
        <taxon>Dikarya</taxon>
        <taxon>Ascomycota</taxon>
        <taxon>Pezizomycotina</taxon>
        <taxon>Sordariomycetes</taxon>
        <taxon>Hypocreomycetidae</taxon>
        <taxon>Hypocreales</taxon>
        <taxon>Nectriaceae</taxon>
        <taxon>Fusarium</taxon>
        <taxon>Fusarium fujikuroi species complex</taxon>
    </lineage>
</organism>
<gene>
    <name evidence="1" type="ORF">FSUBG_3199</name>
</gene>
<proteinExistence type="predicted"/>
<dbReference type="GeneID" id="59315771"/>
<dbReference type="OrthoDB" id="5096059at2759"/>
<sequence length="94" mass="10363">MGLIQDEDDDVSIDLAVVVGMQNEIWALYVSSADFPSLDGPQCRSGIAHILECDTFLVSGLEEVAREDYDVVVQEESRVDLGIVGDESRWAVFL</sequence>